<dbReference type="GO" id="GO:0004312">
    <property type="term" value="F:fatty acid synthase activity"/>
    <property type="evidence" value="ECO:0007669"/>
    <property type="project" value="TreeGrafter"/>
</dbReference>
<dbReference type="SUPFAM" id="SSF52151">
    <property type="entry name" value="FabD/lysophospholipase-like"/>
    <property type="match status" value="1"/>
</dbReference>
<evidence type="ECO:0000313" key="5">
    <source>
        <dbReference type="Proteomes" id="UP000528460"/>
    </source>
</evidence>
<comment type="caution">
    <text evidence="4">The sequence shown here is derived from an EMBL/GenBank/DDBJ whole genome shotgun (WGS) entry which is preliminary data.</text>
</comment>
<dbReference type="Gene3D" id="3.40.366.10">
    <property type="entry name" value="Malonyl-Coenzyme A Acyl Carrier Protein, domain 2"/>
    <property type="match status" value="1"/>
</dbReference>
<reference evidence="4 5" key="1">
    <citation type="submission" date="2020-05" db="EMBL/GenBank/DDBJ databases">
        <authorList>
            <person name="Whitworth D."/>
        </authorList>
    </citation>
    <scope>NUCLEOTIDE SEQUENCE [LARGE SCALE GENOMIC DNA]</scope>
    <source>
        <strain evidence="4 5">CA046A</strain>
    </source>
</reference>
<name>A0A7Y4JX80_9BACT</name>
<gene>
    <name evidence="4" type="ORF">HNS30_27720</name>
</gene>
<dbReference type="AlphaFoldDB" id="A0A7Y4JX80"/>
<dbReference type="PANTHER" id="PTHR43775">
    <property type="entry name" value="FATTY ACID SYNTHASE"/>
    <property type="match status" value="1"/>
</dbReference>
<dbReference type="Proteomes" id="UP000528460">
    <property type="component" value="Unassembled WGS sequence"/>
</dbReference>
<sequence>MSGAVKQVLAFPGGTVLDGAWVLGLARREPVFREMLHAGDALVRQEAGWSPLLELRAEGGPRLAVSVTFPLVVGVQVAALAALRAHGVDGDAVFGVCAGEVSAAHAAGAFGWEDALRIALHGGRSLEPEAGRHRMLITWLPESECAALLATLPEGAVGIGARMEPGVTVLSGDADAVAGLERRLTAAGIRTRALPFPWGVHVRSLREGRAALEAALKGRASLPLTRPMLSGARARWFETGASVAASHWWDMLRGQVRFLDSVPALDTVGAPLLIEVGPVAEMSQLAPRLGARAISLETALTTAGALS</sequence>
<dbReference type="InterPro" id="IPR016035">
    <property type="entry name" value="Acyl_Trfase/lysoPLipase"/>
</dbReference>
<organism evidence="4 5">
    <name type="scientific">Corallococcus exercitus</name>
    <dbReference type="NCBI Taxonomy" id="2316736"/>
    <lineage>
        <taxon>Bacteria</taxon>
        <taxon>Pseudomonadati</taxon>
        <taxon>Myxococcota</taxon>
        <taxon>Myxococcia</taxon>
        <taxon>Myxococcales</taxon>
        <taxon>Cystobacterineae</taxon>
        <taxon>Myxococcaceae</taxon>
        <taxon>Corallococcus</taxon>
    </lineage>
</organism>
<dbReference type="PANTHER" id="PTHR43775:SF37">
    <property type="entry name" value="SI:DKEY-61P9.11"/>
    <property type="match status" value="1"/>
</dbReference>
<dbReference type="InterPro" id="IPR050091">
    <property type="entry name" value="PKS_NRPS_Biosynth_Enz"/>
</dbReference>
<accession>A0A7Y4JX80</accession>
<evidence type="ECO:0000313" key="4">
    <source>
        <dbReference type="EMBL" id="NOK12838.1"/>
    </source>
</evidence>
<dbReference type="EMBL" id="JABFJW010000266">
    <property type="protein sequence ID" value="NOK12838.1"/>
    <property type="molecule type" value="Genomic_DNA"/>
</dbReference>
<protein>
    <submittedName>
        <fullName evidence="4">Acyltransferase domain-containing protein</fullName>
    </submittedName>
</protein>
<proteinExistence type="predicted"/>
<keyword evidence="2" id="KW-0597">Phosphoprotein</keyword>
<feature type="domain" description="Malonyl-CoA:ACP transacylase (MAT)" evidence="3">
    <location>
        <begin position="22"/>
        <end position="305"/>
    </location>
</feature>
<dbReference type="Pfam" id="PF00698">
    <property type="entry name" value="Acyl_transf_1"/>
    <property type="match status" value="1"/>
</dbReference>
<evidence type="ECO:0000256" key="1">
    <source>
        <dbReference type="ARBA" id="ARBA00022450"/>
    </source>
</evidence>
<dbReference type="InterPro" id="IPR014043">
    <property type="entry name" value="Acyl_transferase_dom"/>
</dbReference>
<dbReference type="GO" id="GO:0006633">
    <property type="term" value="P:fatty acid biosynthetic process"/>
    <property type="evidence" value="ECO:0007669"/>
    <property type="project" value="TreeGrafter"/>
</dbReference>
<keyword evidence="4" id="KW-0012">Acyltransferase</keyword>
<dbReference type="InterPro" id="IPR001227">
    <property type="entry name" value="Ac_transferase_dom_sf"/>
</dbReference>
<evidence type="ECO:0000256" key="2">
    <source>
        <dbReference type="ARBA" id="ARBA00022553"/>
    </source>
</evidence>
<dbReference type="SUPFAM" id="SSF55048">
    <property type="entry name" value="Probable ACP-binding domain of malonyl-CoA ACP transacylase"/>
    <property type="match status" value="1"/>
</dbReference>
<dbReference type="RefSeq" id="WP_171419878.1">
    <property type="nucleotide sequence ID" value="NZ_JABFJW010000266.1"/>
</dbReference>
<keyword evidence="4" id="KW-0808">Transferase</keyword>
<dbReference type="SMART" id="SM00827">
    <property type="entry name" value="PKS_AT"/>
    <property type="match status" value="1"/>
</dbReference>
<keyword evidence="1" id="KW-0596">Phosphopantetheine</keyword>
<evidence type="ECO:0000259" key="3">
    <source>
        <dbReference type="SMART" id="SM00827"/>
    </source>
</evidence>
<dbReference type="InterPro" id="IPR016036">
    <property type="entry name" value="Malonyl_transacylase_ACP-bd"/>
</dbReference>